<dbReference type="EMBL" id="MU842900">
    <property type="protein sequence ID" value="KAK2027188.1"/>
    <property type="molecule type" value="Genomic_DNA"/>
</dbReference>
<dbReference type="AlphaFoldDB" id="A0AAD9HE38"/>
<gene>
    <name evidence="4" type="ORF">LX32DRAFT_722763</name>
</gene>
<organism evidence="4 5">
    <name type="scientific">Colletotrichum zoysiae</name>
    <dbReference type="NCBI Taxonomy" id="1216348"/>
    <lineage>
        <taxon>Eukaryota</taxon>
        <taxon>Fungi</taxon>
        <taxon>Dikarya</taxon>
        <taxon>Ascomycota</taxon>
        <taxon>Pezizomycotina</taxon>
        <taxon>Sordariomycetes</taxon>
        <taxon>Hypocreomycetidae</taxon>
        <taxon>Glomerellales</taxon>
        <taxon>Glomerellaceae</taxon>
        <taxon>Colletotrichum</taxon>
        <taxon>Colletotrichum graminicola species complex</taxon>
    </lineage>
</organism>
<dbReference type="InterPro" id="IPR053175">
    <property type="entry name" value="DHMBA_Reg_Transcription_Factor"/>
</dbReference>
<dbReference type="GO" id="GO:0008270">
    <property type="term" value="F:zinc ion binding"/>
    <property type="evidence" value="ECO:0007669"/>
    <property type="project" value="InterPro"/>
</dbReference>
<evidence type="ECO:0000256" key="2">
    <source>
        <dbReference type="SAM" id="MobiDB-lite"/>
    </source>
</evidence>
<dbReference type="PANTHER" id="PTHR38791">
    <property type="entry name" value="ZN(II)2CYS6 TRANSCRIPTION FACTOR (EUROFUNG)-RELATED-RELATED"/>
    <property type="match status" value="1"/>
</dbReference>
<dbReference type="CDD" id="cd00067">
    <property type="entry name" value="GAL4"/>
    <property type="match status" value="1"/>
</dbReference>
<evidence type="ECO:0000259" key="3">
    <source>
        <dbReference type="PROSITE" id="PS50048"/>
    </source>
</evidence>
<feature type="domain" description="Zn(2)-C6 fungal-type" evidence="3">
    <location>
        <begin position="10"/>
        <end position="38"/>
    </location>
</feature>
<protein>
    <recommendedName>
        <fullName evidence="3">Zn(2)-C6 fungal-type domain-containing protein</fullName>
    </recommendedName>
</protein>
<comment type="caution">
    <text evidence="4">The sequence shown here is derived from an EMBL/GenBank/DDBJ whole genome shotgun (WGS) entry which is preliminary data.</text>
</comment>
<reference evidence="4" key="1">
    <citation type="submission" date="2021-06" db="EMBL/GenBank/DDBJ databases">
        <title>Comparative genomics, transcriptomics and evolutionary studies reveal genomic signatures of adaptation to plant cell wall in hemibiotrophic fungi.</title>
        <authorList>
            <consortium name="DOE Joint Genome Institute"/>
            <person name="Baroncelli R."/>
            <person name="Diaz J.F."/>
            <person name="Benocci T."/>
            <person name="Peng M."/>
            <person name="Battaglia E."/>
            <person name="Haridas S."/>
            <person name="Andreopoulos W."/>
            <person name="Labutti K."/>
            <person name="Pangilinan J."/>
            <person name="Floch G.L."/>
            <person name="Makela M.R."/>
            <person name="Henrissat B."/>
            <person name="Grigoriev I.V."/>
            <person name="Crouch J.A."/>
            <person name="De Vries R.P."/>
            <person name="Sukno S.A."/>
            <person name="Thon M.R."/>
        </authorList>
    </citation>
    <scope>NUCLEOTIDE SEQUENCE</scope>
    <source>
        <strain evidence="4">MAFF235873</strain>
    </source>
</reference>
<dbReference type="PANTHER" id="PTHR38791:SF13">
    <property type="entry name" value="ZN(2)-C6 FUNGAL-TYPE DOMAIN-CONTAINING PROTEIN"/>
    <property type="match status" value="1"/>
</dbReference>
<dbReference type="GO" id="GO:0000981">
    <property type="term" value="F:DNA-binding transcription factor activity, RNA polymerase II-specific"/>
    <property type="evidence" value="ECO:0007669"/>
    <property type="project" value="InterPro"/>
</dbReference>
<dbReference type="InterPro" id="IPR001138">
    <property type="entry name" value="Zn2Cys6_DnaBD"/>
</dbReference>
<name>A0AAD9HE38_9PEZI</name>
<dbReference type="Proteomes" id="UP001232148">
    <property type="component" value="Unassembled WGS sequence"/>
</dbReference>
<dbReference type="Gene3D" id="4.10.240.10">
    <property type="entry name" value="Zn(2)-C6 fungal-type DNA-binding domain"/>
    <property type="match status" value="1"/>
</dbReference>
<feature type="compositionally biased region" description="Polar residues" evidence="2">
    <location>
        <begin position="61"/>
        <end position="84"/>
    </location>
</feature>
<feature type="region of interest" description="Disordered" evidence="2">
    <location>
        <begin position="60"/>
        <end position="109"/>
    </location>
</feature>
<dbReference type="SUPFAM" id="SSF57701">
    <property type="entry name" value="Zn2/Cys6 DNA-binding domain"/>
    <property type="match status" value="1"/>
</dbReference>
<dbReference type="SMART" id="SM00066">
    <property type="entry name" value="GAL4"/>
    <property type="match status" value="1"/>
</dbReference>
<evidence type="ECO:0000256" key="1">
    <source>
        <dbReference type="ARBA" id="ARBA00023242"/>
    </source>
</evidence>
<evidence type="ECO:0000313" key="5">
    <source>
        <dbReference type="Proteomes" id="UP001232148"/>
    </source>
</evidence>
<dbReference type="Pfam" id="PF11951">
    <property type="entry name" value="Fungal_trans_2"/>
    <property type="match status" value="1"/>
</dbReference>
<proteinExistence type="predicted"/>
<dbReference type="PROSITE" id="PS00463">
    <property type="entry name" value="ZN2_CY6_FUNGAL_1"/>
    <property type="match status" value="1"/>
</dbReference>
<keyword evidence="1" id="KW-0539">Nucleus</keyword>
<sequence length="547" mass="61412">MVYTGKPSSGCKLCRIRKVKCDEAKPFCMRCTKSKRHCPGYGPVGRDQSKTSAERLKRLKQTTTSTSYAPHSMDSSTLPGSGSSVDYFDNPLPGTASSRTTSLGSQRRNSASFRIGDQEGDLVECFKNVPGGLMNPLDEQASCLFLSQFVNVAMTSTARGYYSFLPRYFGRGNISVCLSLAFKAASMASLAMRQSKGMRGPALLRAQEHHVNALKAVGQAIADPIEVENDQTLGAVLMLAFYETLTSKDSMKEYMSHIKGAAKLIRMRGQRCLETEEGREMFSLTRNQCILIRNLFKETDVSEYTWLLNKEPTQKVNLETANMNLRFTRLQQSVDSLIAKAHHPGPEAIHEMVELLGECRTLETEFRQLQENLNPQWKAEVAEWVFDRTDEELDTEPTFEGPVYKFYNLPVAVLHIISWCFHLNLIATMMRCSSWLASAGEEELGELDDYETLVRLATDCVRNIVSGVPYFCSWNAYGVVVSQFPCGLTKPDDPLKGEAGLIVMWPIAIAIKSDYATPRQRRYLRGRLRYIADVSGINQARYFINEV</sequence>
<accession>A0AAD9HE38</accession>
<dbReference type="InterPro" id="IPR021858">
    <property type="entry name" value="Fun_TF"/>
</dbReference>
<keyword evidence="5" id="KW-1185">Reference proteome</keyword>
<dbReference type="PROSITE" id="PS50048">
    <property type="entry name" value="ZN2_CY6_FUNGAL_2"/>
    <property type="match status" value="1"/>
</dbReference>
<dbReference type="Pfam" id="PF00172">
    <property type="entry name" value="Zn_clus"/>
    <property type="match status" value="1"/>
</dbReference>
<dbReference type="InterPro" id="IPR036864">
    <property type="entry name" value="Zn2-C6_fun-type_DNA-bd_sf"/>
</dbReference>
<feature type="compositionally biased region" description="Polar residues" evidence="2">
    <location>
        <begin position="95"/>
        <end position="109"/>
    </location>
</feature>
<evidence type="ECO:0000313" key="4">
    <source>
        <dbReference type="EMBL" id="KAK2027188.1"/>
    </source>
</evidence>